<dbReference type="Gene3D" id="1.10.10.10">
    <property type="entry name" value="Winged helix-like DNA-binding domain superfamily/Winged helix DNA-binding domain"/>
    <property type="match status" value="1"/>
</dbReference>
<name>A0AB38FNH3_RHOWR</name>
<dbReference type="Pfam" id="PF01614">
    <property type="entry name" value="IclR_C"/>
    <property type="match status" value="1"/>
</dbReference>
<comment type="caution">
    <text evidence="6">The sequence shown here is derived from an EMBL/GenBank/DDBJ whole genome shotgun (WGS) entry which is preliminary data.</text>
</comment>
<evidence type="ECO:0000259" key="4">
    <source>
        <dbReference type="PROSITE" id="PS51077"/>
    </source>
</evidence>
<keyword evidence="1" id="KW-0805">Transcription regulation</keyword>
<dbReference type="SUPFAM" id="SSF55781">
    <property type="entry name" value="GAF domain-like"/>
    <property type="match status" value="1"/>
</dbReference>
<organism evidence="6 7">
    <name type="scientific">Rhodococcus wratislaviensis</name>
    <name type="common">Tsukamurella wratislaviensis</name>
    <dbReference type="NCBI Taxonomy" id="44752"/>
    <lineage>
        <taxon>Bacteria</taxon>
        <taxon>Bacillati</taxon>
        <taxon>Actinomycetota</taxon>
        <taxon>Actinomycetes</taxon>
        <taxon>Mycobacteriales</taxon>
        <taxon>Nocardiaceae</taxon>
        <taxon>Rhodococcus</taxon>
    </lineage>
</organism>
<feature type="domain" description="IclR-ED" evidence="5">
    <location>
        <begin position="69"/>
        <end position="253"/>
    </location>
</feature>
<proteinExistence type="predicted"/>
<sequence length="268" mass="29053">METPGAQSAYRLLDVLTRVSLHPEGITAGDIAKATDLTVPTAHRLLRVLRERGFAVQDGASGKYSPGPQIQVLAGEGVDRYALEELGRPLLAQLRDATTETVFMSVRRGLRLTYLVCMASSHSVQMYGEPGQQIPLHATSQGKVILAFLPSGVGDRIIDQLDLTRYTDSTITDTEELHRVMQDVRRDGFALSLEERELGVRSIAAPVFDATGAVAAAICVGGPIFRVTESDLRSRFADLVLDTASKLTAELSRIRRPSIGADTLLPID</sequence>
<evidence type="ECO:0000256" key="1">
    <source>
        <dbReference type="ARBA" id="ARBA00023015"/>
    </source>
</evidence>
<evidence type="ECO:0000259" key="5">
    <source>
        <dbReference type="PROSITE" id="PS51078"/>
    </source>
</evidence>
<keyword evidence="2" id="KW-0238">DNA-binding</keyword>
<evidence type="ECO:0000313" key="7">
    <source>
        <dbReference type="Proteomes" id="UP000251211"/>
    </source>
</evidence>
<evidence type="ECO:0000313" key="6">
    <source>
        <dbReference type="EMBL" id="SPZ43243.1"/>
    </source>
</evidence>
<dbReference type="PROSITE" id="PS51077">
    <property type="entry name" value="HTH_ICLR"/>
    <property type="match status" value="1"/>
</dbReference>
<protein>
    <submittedName>
        <fullName evidence="6">IclR family transcriptional regulator</fullName>
    </submittedName>
</protein>
<dbReference type="RefSeq" id="WP_052032901.1">
    <property type="nucleotide sequence ID" value="NZ_CP150488.1"/>
</dbReference>
<dbReference type="PANTHER" id="PTHR30136:SF35">
    <property type="entry name" value="HTH-TYPE TRANSCRIPTIONAL REGULATOR RV1719"/>
    <property type="match status" value="1"/>
</dbReference>
<dbReference type="SMART" id="SM00346">
    <property type="entry name" value="HTH_ICLR"/>
    <property type="match status" value="1"/>
</dbReference>
<dbReference type="PANTHER" id="PTHR30136">
    <property type="entry name" value="HELIX-TURN-HELIX TRANSCRIPTIONAL REGULATOR, ICLR FAMILY"/>
    <property type="match status" value="1"/>
</dbReference>
<dbReference type="InterPro" id="IPR036390">
    <property type="entry name" value="WH_DNA-bd_sf"/>
</dbReference>
<reference evidence="6 7" key="1">
    <citation type="submission" date="2018-06" db="EMBL/GenBank/DDBJ databases">
        <authorList>
            <consortium name="Pathogen Informatics"/>
            <person name="Doyle S."/>
        </authorList>
    </citation>
    <scope>NUCLEOTIDE SEQUENCE [LARGE SCALE GENOMIC DNA]</scope>
    <source>
        <strain evidence="6 7">NCTC13229</strain>
    </source>
</reference>
<dbReference type="GO" id="GO:0003700">
    <property type="term" value="F:DNA-binding transcription factor activity"/>
    <property type="evidence" value="ECO:0007669"/>
    <property type="project" value="TreeGrafter"/>
</dbReference>
<dbReference type="SUPFAM" id="SSF46785">
    <property type="entry name" value="Winged helix' DNA-binding domain"/>
    <property type="match status" value="1"/>
</dbReference>
<keyword evidence="3" id="KW-0804">Transcription</keyword>
<dbReference type="Gene3D" id="3.30.450.40">
    <property type="match status" value="1"/>
</dbReference>
<dbReference type="InterPro" id="IPR029016">
    <property type="entry name" value="GAF-like_dom_sf"/>
</dbReference>
<feature type="domain" description="HTH iclR-type" evidence="4">
    <location>
        <begin position="6"/>
        <end position="68"/>
    </location>
</feature>
<dbReference type="GO" id="GO:0003677">
    <property type="term" value="F:DNA binding"/>
    <property type="evidence" value="ECO:0007669"/>
    <property type="project" value="UniProtKB-KW"/>
</dbReference>
<dbReference type="InterPro" id="IPR014757">
    <property type="entry name" value="Tscrpt_reg_IclR_C"/>
</dbReference>
<gene>
    <name evidence="6" type="primary">pcaR_2</name>
    <name evidence="6" type="ORF">NCTC13229_06778</name>
</gene>
<dbReference type="AlphaFoldDB" id="A0AB38FNH3"/>
<dbReference type="InterPro" id="IPR050707">
    <property type="entry name" value="HTH_MetabolicPath_Reg"/>
</dbReference>
<dbReference type="Proteomes" id="UP000251211">
    <property type="component" value="Unassembled WGS sequence"/>
</dbReference>
<evidence type="ECO:0000256" key="3">
    <source>
        <dbReference type="ARBA" id="ARBA00023163"/>
    </source>
</evidence>
<evidence type="ECO:0000256" key="2">
    <source>
        <dbReference type="ARBA" id="ARBA00023125"/>
    </source>
</evidence>
<dbReference type="PROSITE" id="PS51078">
    <property type="entry name" value="ICLR_ED"/>
    <property type="match status" value="1"/>
</dbReference>
<accession>A0AB38FNH3</accession>
<dbReference type="GO" id="GO:0045892">
    <property type="term" value="P:negative regulation of DNA-templated transcription"/>
    <property type="evidence" value="ECO:0007669"/>
    <property type="project" value="TreeGrafter"/>
</dbReference>
<dbReference type="EMBL" id="UAUI01000028">
    <property type="protein sequence ID" value="SPZ43243.1"/>
    <property type="molecule type" value="Genomic_DNA"/>
</dbReference>
<dbReference type="InterPro" id="IPR005471">
    <property type="entry name" value="Tscrpt_reg_IclR_N"/>
</dbReference>
<dbReference type="InterPro" id="IPR036388">
    <property type="entry name" value="WH-like_DNA-bd_sf"/>
</dbReference>
<dbReference type="Pfam" id="PF09339">
    <property type="entry name" value="HTH_IclR"/>
    <property type="match status" value="1"/>
</dbReference>